<dbReference type="GO" id="GO:0005743">
    <property type="term" value="C:mitochondrial inner membrane"/>
    <property type="evidence" value="ECO:0007669"/>
    <property type="project" value="UniProtKB-SubCell"/>
</dbReference>
<dbReference type="InterPro" id="IPR039297">
    <property type="entry name" value="COX7a"/>
</dbReference>
<keyword evidence="3" id="KW-0496">Mitochondrion</keyword>
<evidence type="ECO:0000256" key="4">
    <source>
        <dbReference type="ARBA" id="ARBA00023136"/>
    </source>
</evidence>
<keyword evidence="2" id="KW-0999">Mitochondrion inner membrane</keyword>
<accession>A0ABC8K474</accession>
<keyword evidence="4 5" id="KW-0472">Membrane</keyword>
<feature type="transmembrane region" description="Helical" evidence="5">
    <location>
        <begin position="79"/>
        <end position="98"/>
    </location>
</feature>
<dbReference type="PANTHER" id="PTHR35308:SF10">
    <property type="entry name" value="COX VIIA-LIKE PROTEIN"/>
    <property type="match status" value="1"/>
</dbReference>
<keyword evidence="5" id="KW-1133">Transmembrane helix</keyword>
<comment type="caution">
    <text evidence="6">The sequence shown here is derived from an EMBL/GenBank/DDBJ whole genome shotgun (WGS) entry which is preliminary data.</text>
</comment>
<evidence type="ECO:0000313" key="7">
    <source>
        <dbReference type="Proteomes" id="UP001642260"/>
    </source>
</evidence>
<sequence length="108" mass="12042">MTIQSRSGTTSSSSSSISILSINFSQVRFIDFPLRSLESIMLTETPFRPREKLLEKQRLFQSIHRHTYLKGPMDKVTSVAIPLALAASSLYMIGTGIYNMSNGIGKKE</sequence>
<gene>
    <name evidence="6" type="ORF">ERUC_LOCUS16678</name>
</gene>
<dbReference type="Pfam" id="PF02238">
    <property type="entry name" value="COX7a"/>
    <property type="match status" value="1"/>
</dbReference>
<dbReference type="Proteomes" id="UP001642260">
    <property type="component" value="Unassembled WGS sequence"/>
</dbReference>
<evidence type="ECO:0000256" key="2">
    <source>
        <dbReference type="ARBA" id="ARBA00022792"/>
    </source>
</evidence>
<organism evidence="6 7">
    <name type="scientific">Eruca vesicaria subsp. sativa</name>
    <name type="common">Garden rocket</name>
    <name type="synonym">Eruca sativa</name>
    <dbReference type="NCBI Taxonomy" id="29727"/>
    <lineage>
        <taxon>Eukaryota</taxon>
        <taxon>Viridiplantae</taxon>
        <taxon>Streptophyta</taxon>
        <taxon>Embryophyta</taxon>
        <taxon>Tracheophyta</taxon>
        <taxon>Spermatophyta</taxon>
        <taxon>Magnoliopsida</taxon>
        <taxon>eudicotyledons</taxon>
        <taxon>Gunneridae</taxon>
        <taxon>Pentapetalae</taxon>
        <taxon>rosids</taxon>
        <taxon>malvids</taxon>
        <taxon>Brassicales</taxon>
        <taxon>Brassicaceae</taxon>
        <taxon>Brassiceae</taxon>
        <taxon>Eruca</taxon>
    </lineage>
</organism>
<name>A0ABC8K474_ERUVS</name>
<dbReference type="PANTHER" id="PTHR35308">
    <property type="entry name" value="CYTOCHROME C OXIDASE SUBUNIT 7"/>
    <property type="match status" value="1"/>
</dbReference>
<evidence type="ECO:0000256" key="5">
    <source>
        <dbReference type="SAM" id="Phobius"/>
    </source>
</evidence>
<proteinExistence type="predicted"/>
<evidence type="ECO:0000313" key="6">
    <source>
        <dbReference type="EMBL" id="CAH8345616.1"/>
    </source>
</evidence>
<evidence type="ECO:0000256" key="1">
    <source>
        <dbReference type="ARBA" id="ARBA00004273"/>
    </source>
</evidence>
<keyword evidence="5" id="KW-0812">Transmembrane</keyword>
<reference evidence="6 7" key="1">
    <citation type="submission" date="2022-03" db="EMBL/GenBank/DDBJ databases">
        <authorList>
            <person name="Macdonald S."/>
            <person name="Ahmed S."/>
            <person name="Newling K."/>
        </authorList>
    </citation>
    <scope>NUCLEOTIDE SEQUENCE [LARGE SCALE GENOMIC DNA]</scope>
</reference>
<comment type="subcellular location">
    <subcellularLocation>
        <location evidence="1">Mitochondrion inner membrane</location>
    </subcellularLocation>
</comment>
<keyword evidence="7" id="KW-1185">Reference proteome</keyword>
<dbReference type="EMBL" id="CAKOAT010152932">
    <property type="protein sequence ID" value="CAH8345616.1"/>
    <property type="molecule type" value="Genomic_DNA"/>
</dbReference>
<dbReference type="AlphaFoldDB" id="A0ABC8K474"/>
<evidence type="ECO:0000256" key="3">
    <source>
        <dbReference type="ARBA" id="ARBA00023128"/>
    </source>
</evidence>
<protein>
    <submittedName>
        <fullName evidence="6">Uncharacterized protein</fullName>
    </submittedName>
</protein>